<feature type="compositionally biased region" description="Basic residues" evidence="1">
    <location>
        <begin position="1"/>
        <end position="18"/>
    </location>
</feature>
<gene>
    <name evidence="2" type="ORF">C8Z91_02200</name>
</gene>
<accession>A0A2T6G927</accession>
<name>A0A2T6G927_9BACL</name>
<protein>
    <submittedName>
        <fullName evidence="2">Uncharacterized protein</fullName>
    </submittedName>
</protein>
<sequence length="96" mass="10754">MVVRCLKRRNKTTRKNQKRGPQPLGQPLVPGVQIATPGFIRKNQKRELLLLLEPTAVAGAPIAKLDFIRKNQERELHLPESAAPLLVSPQVTITRC</sequence>
<feature type="compositionally biased region" description="Low complexity" evidence="1">
    <location>
        <begin position="19"/>
        <end position="28"/>
    </location>
</feature>
<evidence type="ECO:0000256" key="1">
    <source>
        <dbReference type="SAM" id="MobiDB-lite"/>
    </source>
</evidence>
<dbReference type="Proteomes" id="UP000244184">
    <property type="component" value="Unassembled WGS sequence"/>
</dbReference>
<organism evidence="2 3">
    <name type="scientific">Paenibacillus elgii</name>
    <dbReference type="NCBI Taxonomy" id="189691"/>
    <lineage>
        <taxon>Bacteria</taxon>
        <taxon>Bacillati</taxon>
        <taxon>Bacillota</taxon>
        <taxon>Bacilli</taxon>
        <taxon>Bacillales</taxon>
        <taxon>Paenibacillaceae</taxon>
        <taxon>Paenibacillus</taxon>
    </lineage>
</organism>
<reference evidence="2 3" key="1">
    <citation type="submission" date="2018-03" db="EMBL/GenBank/DDBJ databases">
        <title>Genome sequence of Paenibacillus elgii strain AC13 an antimicrobial compound producing bacteria.</title>
        <authorList>
            <person name="Kurokawa A.S."/>
            <person name="Araujo J.F."/>
            <person name="Costa R.A."/>
            <person name="Ortega D.B."/>
            <person name="Pires A.S."/>
            <person name="Pappas G.J.Jr."/>
            <person name="Franco O.L."/>
            <person name="Barreto C."/>
            <person name="Magalhaes B.S."/>
            <person name="Kruger R.H."/>
        </authorList>
    </citation>
    <scope>NUCLEOTIDE SEQUENCE [LARGE SCALE GENOMIC DNA]</scope>
    <source>
        <strain evidence="2 3">AC13</strain>
    </source>
</reference>
<comment type="caution">
    <text evidence="2">The sequence shown here is derived from an EMBL/GenBank/DDBJ whole genome shotgun (WGS) entry which is preliminary data.</text>
</comment>
<proteinExistence type="predicted"/>
<feature type="region of interest" description="Disordered" evidence="1">
    <location>
        <begin position="1"/>
        <end position="28"/>
    </location>
</feature>
<evidence type="ECO:0000313" key="3">
    <source>
        <dbReference type="Proteomes" id="UP000244184"/>
    </source>
</evidence>
<dbReference type="EMBL" id="PYHP01000007">
    <property type="protein sequence ID" value="PUA40662.1"/>
    <property type="molecule type" value="Genomic_DNA"/>
</dbReference>
<dbReference type="AlphaFoldDB" id="A0A2T6G927"/>
<evidence type="ECO:0000313" key="2">
    <source>
        <dbReference type="EMBL" id="PUA40662.1"/>
    </source>
</evidence>